<reference evidence="2 3" key="1">
    <citation type="submission" date="2019-07" db="EMBL/GenBank/DDBJ databases">
        <title>Complete Genome Sequence of Leptotrichia goodfellowii Strain JCM 16774.</title>
        <authorList>
            <person name="Watanabe S."/>
            <person name="Cui L."/>
        </authorList>
    </citation>
    <scope>NUCLEOTIDE SEQUENCE [LARGE SCALE GENOMIC DNA]</scope>
    <source>
        <strain evidence="2 3">JCM16774</strain>
    </source>
</reference>
<dbReference type="KEGG" id="lgo:JCM16774_0919"/>
<dbReference type="RefSeq" id="WP_006807506.1">
    <property type="nucleotide sequence ID" value="NZ_AP019822.1"/>
</dbReference>
<dbReference type="InterPro" id="IPR001279">
    <property type="entry name" value="Metallo-B-lactamas"/>
</dbReference>
<dbReference type="SMART" id="SM00849">
    <property type="entry name" value="Lactamase_B"/>
    <property type="match status" value="1"/>
</dbReference>
<evidence type="ECO:0000313" key="3">
    <source>
        <dbReference type="Proteomes" id="UP000321606"/>
    </source>
</evidence>
<name>A0A510J9J3_9FUSO</name>
<evidence type="ECO:0000313" key="2">
    <source>
        <dbReference type="EMBL" id="BBM35988.1"/>
    </source>
</evidence>
<dbReference type="Pfam" id="PF23023">
    <property type="entry name" value="Anti-Pycsar_Apyc1"/>
    <property type="match status" value="2"/>
</dbReference>
<evidence type="ECO:0000259" key="1">
    <source>
        <dbReference type="SMART" id="SM00849"/>
    </source>
</evidence>
<dbReference type="STRING" id="714315.GCA_000516535_00911"/>
<dbReference type="Proteomes" id="UP000321606">
    <property type="component" value="Chromosome"/>
</dbReference>
<feature type="domain" description="Metallo-beta-lactamase" evidence="1">
    <location>
        <begin position="19"/>
        <end position="208"/>
    </location>
</feature>
<dbReference type="InterPro" id="IPR036866">
    <property type="entry name" value="RibonucZ/Hydroxyglut_hydro"/>
</dbReference>
<protein>
    <submittedName>
        <fullName evidence="2">Metallo-beta-lactamase domain protein</fullName>
    </submittedName>
</protein>
<dbReference type="Gene3D" id="3.60.15.10">
    <property type="entry name" value="Ribonuclease Z/Hydroxyacylglutathione hydrolase-like"/>
    <property type="match status" value="1"/>
</dbReference>
<accession>A0A510J9J3</accession>
<organism evidence="2 3">
    <name type="scientific">Pseudoleptotrichia goodfellowii</name>
    <dbReference type="NCBI Taxonomy" id="157692"/>
    <lineage>
        <taxon>Bacteria</taxon>
        <taxon>Fusobacteriati</taxon>
        <taxon>Fusobacteriota</taxon>
        <taxon>Fusobacteriia</taxon>
        <taxon>Fusobacteriales</taxon>
        <taxon>Leptotrichiaceae</taxon>
        <taxon>Pseudoleptotrichia</taxon>
    </lineage>
</organism>
<dbReference type="AlphaFoldDB" id="A0A510J9J3"/>
<dbReference type="OrthoDB" id="9803916at2"/>
<sequence length="228" mass="26519">MKKLKFTGIGSAFNPILGNTNAYFTHNDDFYLIDCGESVFGKIWNLKEMTESNNIFILITHFHCDHVGSLGSLISYLYLKLGKVAYVIHPNKKIIEYLDIVGIERKFYVYEKELPEISEIKNDVIEVKHADDMKCYAYEIIFPDETVYYSGDAVEIPDKILQKYFSGKIKEMYQDTCSYVSENPSHGNIFYLEEIIPVEKRKNVYCIHLDKDFRDIIQEKGFGVIEDI</sequence>
<dbReference type="EMBL" id="AP019822">
    <property type="protein sequence ID" value="BBM35988.1"/>
    <property type="molecule type" value="Genomic_DNA"/>
</dbReference>
<gene>
    <name evidence="2" type="ORF">JCM16774_0919</name>
</gene>
<dbReference type="SUPFAM" id="SSF56281">
    <property type="entry name" value="Metallo-hydrolase/oxidoreductase"/>
    <property type="match status" value="1"/>
</dbReference>
<proteinExistence type="predicted"/>